<evidence type="ECO:0000313" key="2">
    <source>
        <dbReference type="EMBL" id="OPC80729.1"/>
    </source>
</evidence>
<feature type="compositionally biased region" description="Low complexity" evidence="1">
    <location>
        <begin position="109"/>
        <end position="130"/>
    </location>
</feature>
<organism evidence="2 3">
    <name type="scientific">Embleya scabrispora</name>
    <dbReference type="NCBI Taxonomy" id="159449"/>
    <lineage>
        <taxon>Bacteria</taxon>
        <taxon>Bacillati</taxon>
        <taxon>Actinomycetota</taxon>
        <taxon>Actinomycetes</taxon>
        <taxon>Kitasatosporales</taxon>
        <taxon>Streptomycetaceae</taxon>
        <taxon>Embleya</taxon>
    </lineage>
</organism>
<keyword evidence="3" id="KW-1185">Reference proteome</keyword>
<proteinExistence type="predicted"/>
<accession>A0A1T3NV50</accession>
<protein>
    <recommendedName>
        <fullName evidence="4">DUF4192 domain-containing protein</fullName>
    </recommendedName>
</protein>
<dbReference type="Pfam" id="PF13830">
    <property type="entry name" value="DUF4192"/>
    <property type="match status" value="1"/>
</dbReference>
<gene>
    <name evidence="2" type="ORF">B4N89_06950</name>
</gene>
<evidence type="ECO:0008006" key="4">
    <source>
        <dbReference type="Google" id="ProtNLM"/>
    </source>
</evidence>
<dbReference type="OrthoDB" id="3264463at2"/>
<dbReference type="AlphaFoldDB" id="A0A1T3NV50"/>
<evidence type="ECO:0000256" key="1">
    <source>
        <dbReference type="SAM" id="MobiDB-lite"/>
    </source>
</evidence>
<comment type="caution">
    <text evidence="2">The sequence shown here is derived from an EMBL/GenBank/DDBJ whole genome shotgun (WGS) entry which is preliminary data.</text>
</comment>
<feature type="region of interest" description="Disordered" evidence="1">
    <location>
        <begin position="103"/>
        <end position="151"/>
    </location>
</feature>
<sequence length="403" mass="42785">MNDTDGFDRPPYVAMTPQSVLRVRSPADLVEAVPYLIGVRPTDSVVLLGILPGDRSRVGPVLRHDLPAPADFVNAARHFARLLVRTGARGVAVAIYADGESGRMSGAEAAGTSRAGDASDGSDGSGAPDAPEASGTAEGLPGSSSAPLDDLPATVGRLRPLHEAIARECAARGIEVREAVCVTAGRWWSYGCDDARCCPMEGTPLRTERNSTVAATAVWAGLPEPASLTDLMRLFRPPEYAMRERILRAYTDVRGDSAGFEPGRTLIALAGHRIRFRAGNTEIEPEEAARLVLGLGDARVRDEVMAWHGETPGEADDRALLALWTVLARRAFAPASAPPLTLAAWAAWTAHDGVLARVAVTGALRADPGYTMARLLHSAINSPLSAAEVRRRIFRDAVTNRAP</sequence>
<dbReference type="RefSeq" id="WP_078974982.1">
    <property type="nucleotide sequence ID" value="NZ_MWQN01000001.1"/>
</dbReference>
<name>A0A1T3NV50_9ACTN</name>
<dbReference type="Proteomes" id="UP000190037">
    <property type="component" value="Unassembled WGS sequence"/>
</dbReference>
<dbReference type="InterPro" id="IPR025447">
    <property type="entry name" value="DUF4192"/>
</dbReference>
<evidence type="ECO:0000313" key="3">
    <source>
        <dbReference type="Proteomes" id="UP000190037"/>
    </source>
</evidence>
<reference evidence="2 3" key="1">
    <citation type="submission" date="2017-03" db="EMBL/GenBank/DDBJ databases">
        <title>Draft genome sequence of Streptomyces scabrisporus NF3, endophyte isolated from Amphipterygium adstringens.</title>
        <authorList>
            <person name="Vazquez M."/>
            <person name="Ceapa C.D."/>
            <person name="Rodriguez Luna D."/>
            <person name="Sanchez Esquivel S."/>
        </authorList>
    </citation>
    <scope>NUCLEOTIDE SEQUENCE [LARGE SCALE GENOMIC DNA]</scope>
    <source>
        <strain evidence="2 3">NF3</strain>
    </source>
</reference>
<dbReference type="EMBL" id="MWQN01000001">
    <property type="protein sequence ID" value="OPC80729.1"/>
    <property type="molecule type" value="Genomic_DNA"/>
</dbReference>
<dbReference type="STRING" id="159449.B4N89_06950"/>